<accession>U1N0Q3</accession>
<evidence type="ECO:0000313" key="1">
    <source>
        <dbReference type="EMBL" id="ERG90050.1"/>
    </source>
</evidence>
<reference evidence="1 2" key="1">
    <citation type="journal article" date="2013" name="PLoS ONE">
        <title>Assembly-driven community genomics of a hypersaline microbial ecosystem.</title>
        <authorList>
            <person name="Podell S."/>
            <person name="Ugalde J.A."/>
            <person name="Narasingarao P."/>
            <person name="Banfield J.F."/>
            <person name="Heidelberg K.B."/>
            <person name="Allen E.E."/>
        </authorList>
    </citation>
    <scope>NUCLEOTIDE SEQUENCE [LARGE SCALE GENOMIC DNA]</scope>
    <source>
        <strain evidence="2">J07HQW1</strain>
    </source>
</reference>
<evidence type="ECO:0000313" key="2">
    <source>
        <dbReference type="Proteomes" id="UP000030649"/>
    </source>
</evidence>
<dbReference type="Proteomes" id="UP000030649">
    <property type="component" value="Unassembled WGS sequence"/>
</dbReference>
<name>U1N0Q3_9EURY</name>
<dbReference type="EMBL" id="KE356560">
    <property type="protein sequence ID" value="ERG90050.1"/>
    <property type="molecule type" value="Genomic_DNA"/>
</dbReference>
<sequence length="31" mass="3514">MQYYGKYDSQMILSIQRAPMVYSHGGTMVTG</sequence>
<protein>
    <submittedName>
        <fullName evidence="1">Uncharacterized protein</fullName>
    </submittedName>
</protein>
<dbReference type="HOGENOM" id="CLU_3407247_0_0_2"/>
<organism evidence="1 2">
    <name type="scientific">Haloquadratum walsbyi J07HQW1</name>
    <dbReference type="NCBI Taxonomy" id="1238424"/>
    <lineage>
        <taxon>Archaea</taxon>
        <taxon>Methanobacteriati</taxon>
        <taxon>Methanobacteriota</taxon>
        <taxon>Stenosarchaea group</taxon>
        <taxon>Halobacteria</taxon>
        <taxon>Halobacteriales</taxon>
        <taxon>Haloferacaceae</taxon>
        <taxon>Haloquadratum</taxon>
    </lineage>
</organism>
<dbReference type="AlphaFoldDB" id="U1N0Q3"/>
<gene>
    <name evidence="1" type="ORF">J07HQW1_00063</name>
</gene>
<proteinExistence type="predicted"/>
<feature type="non-terminal residue" evidence="1">
    <location>
        <position position="31"/>
    </location>
</feature>